<evidence type="ECO:0000256" key="3">
    <source>
        <dbReference type="ARBA" id="ARBA00022679"/>
    </source>
</evidence>
<dbReference type="InterPro" id="IPR027417">
    <property type="entry name" value="P-loop_NTPase"/>
</dbReference>
<dbReference type="GO" id="GO:0009360">
    <property type="term" value="C:DNA polymerase III complex"/>
    <property type="evidence" value="ECO:0007669"/>
    <property type="project" value="InterPro"/>
</dbReference>
<evidence type="ECO:0000256" key="2">
    <source>
        <dbReference type="ARBA" id="ARBA00017703"/>
    </source>
</evidence>
<dbReference type="EMBL" id="OJIN01000231">
    <property type="protein sequence ID" value="SPD76201.1"/>
    <property type="molecule type" value="Genomic_DNA"/>
</dbReference>
<dbReference type="GO" id="GO:0003677">
    <property type="term" value="F:DNA binding"/>
    <property type="evidence" value="ECO:0007669"/>
    <property type="project" value="InterPro"/>
</dbReference>
<dbReference type="InterPro" id="IPR048466">
    <property type="entry name" value="DNA_pol3_delta-like_C"/>
</dbReference>
<evidence type="ECO:0000313" key="11">
    <source>
        <dbReference type="EMBL" id="SPD76201.1"/>
    </source>
</evidence>
<evidence type="ECO:0000256" key="6">
    <source>
        <dbReference type="ARBA" id="ARBA00022932"/>
    </source>
</evidence>
<dbReference type="InterPro" id="IPR010372">
    <property type="entry name" value="DNA_pol3_delta_N"/>
</dbReference>
<keyword evidence="5" id="KW-0235">DNA replication</keyword>
<comment type="similarity">
    <text evidence="7">Belongs to the DNA polymerase HolA subunit family.</text>
</comment>
<dbReference type="SUPFAM" id="SSF52540">
    <property type="entry name" value="P-loop containing nucleoside triphosphate hydrolases"/>
    <property type="match status" value="1"/>
</dbReference>
<dbReference type="EC" id="2.7.7.7" evidence="1"/>
<evidence type="ECO:0000256" key="7">
    <source>
        <dbReference type="ARBA" id="ARBA00034754"/>
    </source>
</evidence>
<dbReference type="Gene3D" id="1.20.272.10">
    <property type="match status" value="1"/>
</dbReference>
<dbReference type="SUPFAM" id="SSF48019">
    <property type="entry name" value="post-AAA+ oligomerization domain-like"/>
    <property type="match status" value="1"/>
</dbReference>
<feature type="domain" description="DNA polymerase III delta N-terminal" evidence="9">
    <location>
        <begin position="23"/>
        <end position="133"/>
    </location>
</feature>
<dbReference type="AlphaFoldDB" id="A0A445N3D4"/>
<evidence type="ECO:0000256" key="4">
    <source>
        <dbReference type="ARBA" id="ARBA00022695"/>
    </source>
</evidence>
<keyword evidence="6" id="KW-0239">DNA-directed DNA polymerase</keyword>
<dbReference type="Gene3D" id="1.10.8.60">
    <property type="match status" value="1"/>
</dbReference>
<dbReference type="InterPro" id="IPR005790">
    <property type="entry name" value="DNA_polIII_delta"/>
</dbReference>
<dbReference type="GO" id="GO:0006261">
    <property type="term" value="P:DNA-templated DNA replication"/>
    <property type="evidence" value="ECO:0007669"/>
    <property type="project" value="TreeGrafter"/>
</dbReference>
<dbReference type="PANTHER" id="PTHR34388:SF1">
    <property type="entry name" value="DNA POLYMERASE III SUBUNIT DELTA"/>
    <property type="match status" value="1"/>
</dbReference>
<evidence type="ECO:0000256" key="1">
    <source>
        <dbReference type="ARBA" id="ARBA00012417"/>
    </source>
</evidence>
<dbReference type="PANTHER" id="PTHR34388">
    <property type="entry name" value="DNA POLYMERASE III SUBUNIT DELTA"/>
    <property type="match status" value="1"/>
</dbReference>
<comment type="catalytic activity">
    <reaction evidence="8">
        <text>DNA(n) + a 2'-deoxyribonucleoside 5'-triphosphate = DNA(n+1) + diphosphate</text>
        <dbReference type="Rhea" id="RHEA:22508"/>
        <dbReference type="Rhea" id="RHEA-COMP:17339"/>
        <dbReference type="Rhea" id="RHEA-COMP:17340"/>
        <dbReference type="ChEBI" id="CHEBI:33019"/>
        <dbReference type="ChEBI" id="CHEBI:61560"/>
        <dbReference type="ChEBI" id="CHEBI:173112"/>
        <dbReference type="EC" id="2.7.7.7"/>
    </reaction>
</comment>
<dbReference type="Gene3D" id="3.40.50.300">
    <property type="entry name" value="P-loop containing nucleotide triphosphate hydrolases"/>
    <property type="match status" value="1"/>
</dbReference>
<keyword evidence="3 11" id="KW-0808">Transferase</keyword>
<name>A0A445N3D4_9BACT</name>
<proteinExistence type="inferred from homology"/>
<keyword evidence="4 11" id="KW-0548">Nucleotidyltransferase</keyword>
<reference evidence="11" key="1">
    <citation type="submission" date="2018-01" db="EMBL/GenBank/DDBJ databases">
        <authorList>
            <person name="Regsiter A."/>
            <person name="William W."/>
        </authorList>
    </citation>
    <scope>NUCLEOTIDE SEQUENCE</scope>
    <source>
        <strain evidence="11">TRIP AH-1</strain>
    </source>
</reference>
<sequence length="333" mass="38006">MAVELSPEDVLSQLDQGRIAPFYLFYGPSEYRLEKVLDAIRERLIPESARDLNLRIFYGDEIKSNHGEIIDTANSFPFLADHRLIIVRRTEDVSASALDSFVSYLERPVETTCLIFVSSKPDFRKKFYKTIKAMGLDVNFRELYDNQVVPWIMKMARSIGLNIDSSACGYLHQIVGNRLRDLASELEKIYLHYGKRPVGVAEVKEIALFSRSFTIFELVDHISFKRRKEAIAVLKRYMEEEGADAALSIIGMLTRQIRLLWQTKSVVDGGGRSPDIVKKLGVQNFLAEKLRRQSEHWSEADLERAFELLYQADGLIKSGSGGQLVLENVLFSM</sequence>
<protein>
    <recommendedName>
        <fullName evidence="2">DNA polymerase III subunit delta</fullName>
        <ecNumber evidence="1">2.7.7.7</ecNumber>
    </recommendedName>
</protein>
<evidence type="ECO:0000256" key="5">
    <source>
        <dbReference type="ARBA" id="ARBA00022705"/>
    </source>
</evidence>
<dbReference type="Pfam" id="PF06144">
    <property type="entry name" value="DNA_pol3_delta"/>
    <property type="match status" value="1"/>
</dbReference>
<dbReference type="GO" id="GO:0003887">
    <property type="term" value="F:DNA-directed DNA polymerase activity"/>
    <property type="evidence" value="ECO:0007669"/>
    <property type="project" value="UniProtKB-KW"/>
</dbReference>
<evidence type="ECO:0000259" key="10">
    <source>
        <dbReference type="Pfam" id="PF21694"/>
    </source>
</evidence>
<dbReference type="InterPro" id="IPR008921">
    <property type="entry name" value="DNA_pol3_clamp-load_cplx_C"/>
</dbReference>
<organism evidence="11">
    <name type="scientific">uncultured Desulfobacterium sp</name>
    <dbReference type="NCBI Taxonomy" id="201089"/>
    <lineage>
        <taxon>Bacteria</taxon>
        <taxon>Pseudomonadati</taxon>
        <taxon>Thermodesulfobacteriota</taxon>
        <taxon>Desulfobacteria</taxon>
        <taxon>Desulfobacterales</taxon>
        <taxon>Desulfobacteriaceae</taxon>
        <taxon>Desulfobacterium</taxon>
        <taxon>environmental samples</taxon>
    </lineage>
</organism>
<evidence type="ECO:0000256" key="8">
    <source>
        <dbReference type="ARBA" id="ARBA00049244"/>
    </source>
</evidence>
<accession>A0A445N3D4</accession>
<dbReference type="NCBIfam" id="TIGR01128">
    <property type="entry name" value="holA"/>
    <property type="match status" value="1"/>
</dbReference>
<dbReference type="Pfam" id="PF21694">
    <property type="entry name" value="DNA_pol3_delta_C"/>
    <property type="match status" value="1"/>
</dbReference>
<feature type="domain" description="DNA polymerase III delta subunit-like C-terminal" evidence="10">
    <location>
        <begin position="214"/>
        <end position="330"/>
    </location>
</feature>
<evidence type="ECO:0000259" key="9">
    <source>
        <dbReference type="Pfam" id="PF06144"/>
    </source>
</evidence>
<gene>
    <name evidence="11" type="primary">holA</name>
    <name evidence="11" type="ORF">PITCH_A850004</name>
</gene>